<reference evidence="1" key="1">
    <citation type="submission" date="2019-08" db="EMBL/GenBank/DDBJ databases">
        <authorList>
            <person name="Kucharzyk K."/>
            <person name="Murdoch R.W."/>
            <person name="Higgins S."/>
            <person name="Loffler F."/>
        </authorList>
    </citation>
    <scope>NUCLEOTIDE SEQUENCE</scope>
</reference>
<evidence type="ECO:0000313" key="1">
    <source>
        <dbReference type="EMBL" id="MPN22396.1"/>
    </source>
</evidence>
<comment type="caution">
    <text evidence="1">The sequence shown here is derived from an EMBL/GenBank/DDBJ whole genome shotgun (WGS) entry which is preliminary data.</text>
</comment>
<gene>
    <name evidence="1" type="ORF">SDC9_169779</name>
</gene>
<sequence length="144" mass="16031">MQRARIHHAVRTHAQVFLVVAGEMLEAGAHARPLYAADPCLSHFARQIRVFREILKIAPAERITLDVDPGAQHHLHILEGRFPADGLRHLAHQAGVERTGRKAGRREAGGFFTEHDAQIVLALLLFPKAVRAVAHRKRGDTQTL</sequence>
<dbReference type="EMBL" id="VSSQ01070617">
    <property type="protein sequence ID" value="MPN22396.1"/>
    <property type="molecule type" value="Genomic_DNA"/>
</dbReference>
<proteinExistence type="predicted"/>
<dbReference type="AlphaFoldDB" id="A0A645G8E1"/>
<name>A0A645G8E1_9ZZZZ</name>
<accession>A0A645G8E1</accession>
<protein>
    <submittedName>
        <fullName evidence="1">Uncharacterized protein</fullName>
    </submittedName>
</protein>
<organism evidence="1">
    <name type="scientific">bioreactor metagenome</name>
    <dbReference type="NCBI Taxonomy" id="1076179"/>
    <lineage>
        <taxon>unclassified sequences</taxon>
        <taxon>metagenomes</taxon>
        <taxon>ecological metagenomes</taxon>
    </lineage>
</organism>